<name>V8N2S5_OPHHA</name>
<organism evidence="2 3">
    <name type="scientific">Ophiophagus hannah</name>
    <name type="common">King cobra</name>
    <name type="synonym">Naja hannah</name>
    <dbReference type="NCBI Taxonomy" id="8665"/>
    <lineage>
        <taxon>Eukaryota</taxon>
        <taxon>Metazoa</taxon>
        <taxon>Chordata</taxon>
        <taxon>Craniata</taxon>
        <taxon>Vertebrata</taxon>
        <taxon>Euteleostomi</taxon>
        <taxon>Lepidosauria</taxon>
        <taxon>Squamata</taxon>
        <taxon>Bifurcata</taxon>
        <taxon>Unidentata</taxon>
        <taxon>Episquamata</taxon>
        <taxon>Toxicofera</taxon>
        <taxon>Serpentes</taxon>
        <taxon>Colubroidea</taxon>
        <taxon>Elapidae</taxon>
        <taxon>Elapinae</taxon>
        <taxon>Ophiophagus</taxon>
    </lineage>
</organism>
<feature type="compositionally biased region" description="Basic and acidic residues" evidence="1">
    <location>
        <begin position="1"/>
        <end position="18"/>
    </location>
</feature>
<feature type="region of interest" description="Disordered" evidence="1">
    <location>
        <begin position="182"/>
        <end position="244"/>
    </location>
</feature>
<feature type="compositionally biased region" description="Polar residues" evidence="1">
    <location>
        <begin position="234"/>
        <end position="244"/>
    </location>
</feature>
<feature type="compositionally biased region" description="Basic residues" evidence="1">
    <location>
        <begin position="104"/>
        <end position="113"/>
    </location>
</feature>
<protein>
    <submittedName>
        <fullName evidence="2">Pxr1</fullName>
    </submittedName>
</protein>
<evidence type="ECO:0000313" key="2">
    <source>
        <dbReference type="EMBL" id="ETE56196.1"/>
    </source>
</evidence>
<feature type="compositionally biased region" description="Basic residues" evidence="1">
    <location>
        <begin position="19"/>
        <end position="29"/>
    </location>
</feature>
<dbReference type="Proteomes" id="UP000018936">
    <property type="component" value="Unassembled WGS sequence"/>
</dbReference>
<dbReference type="AlphaFoldDB" id="V8N2S5"/>
<feature type="non-terminal residue" evidence="2">
    <location>
        <position position="244"/>
    </location>
</feature>
<accession>V8N2S5</accession>
<evidence type="ECO:0000313" key="3">
    <source>
        <dbReference type="Proteomes" id="UP000018936"/>
    </source>
</evidence>
<feature type="compositionally biased region" description="Basic and acidic residues" evidence="1">
    <location>
        <begin position="30"/>
        <end position="103"/>
    </location>
</feature>
<gene>
    <name evidence="2" type="primary">PXR1</name>
    <name evidence="2" type="ORF">L345_18093</name>
</gene>
<feature type="region of interest" description="Disordered" evidence="1">
    <location>
        <begin position="1"/>
        <end position="126"/>
    </location>
</feature>
<proteinExistence type="predicted"/>
<keyword evidence="3" id="KW-1185">Reference proteome</keyword>
<comment type="caution">
    <text evidence="2">The sequence shown here is derived from an EMBL/GenBank/DDBJ whole genome shotgun (WGS) entry which is preliminary data.</text>
</comment>
<sequence>KEKKKKEGREVGKKESSKKGKKKKKRKKEGRKEKEEKERKEGKEKKKEKEEGGKGRKEKKKKEGSEVGEERRKAEERRERENERNGGRKERRKEVKEGEEEKGRKGRKGRKEKRPPWFKSCKERGTSFGVGRAQSHFLEPFPSELPLTSPGRVWHLLKTLTQRTPRLFLTSFRVTRICPLPSRSKDLKAPKRRKPGGLSLESLRGRKRHEQDRSQKMQEALPSGRSQGKDRSSGRSSCNIGREQ</sequence>
<dbReference type="EMBL" id="AZIM01034933">
    <property type="protein sequence ID" value="ETE56196.1"/>
    <property type="molecule type" value="Genomic_DNA"/>
</dbReference>
<feature type="non-terminal residue" evidence="2">
    <location>
        <position position="1"/>
    </location>
</feature>
<reference evidence="2 3" key="1">
    <citation type="journal article" date="2013" name="Proc. Natl. Acad. Sci. U.S.A.">
        <title>The king cobra genome reveals dynamic gene evolution and adaptation in the snake venom system.</title>
        <authorList>
            <person name="Vonk F.J."/>
            <person name="Casewell N.R."/>
            <person name="Henkel C.V."/>
            <person name="Heimberg A.M."/>
            <person name="Jansen H.J."/>
            <person name="McCleary R.J."/>
            <person name="Kerkkamp H.M."/>
            <person name="Vos R.A."/>
            <person name="Guerreiro I."/>
            <person name="Calvete J.J."/>
            <person name="Wuster W."/>
            <person name="Woods A.E."/>
            <person name="Logan J.M."/>
            <person name="Harrison R.A."/>
            <person name="Castoe T.A."/>
            <person name="de Koning A.P."/>
            <person name="Pollock D.D."/>
            <person name="Yandell M."/>
            <person name="Calderon D."/>
            <person name="Renjifo C."/>
            <person name="Currier R.B."/>
            <person name="Salgado D."/>
            <person name="Pla D."/>
            <person name="Sanz L."/>
            <person name="Hyder A.S."/>
            <person name="Ribeiro J.M."/>
            <person name="Arntzen J.W."/>
            <person name="van den Thillart G.E."/>
            <person name="Boetzer M."/>
            <person name="Pirovano W."/>
            <person name="Dirks R.P."/>
            <person name="Spaink H.P."/>
            <person name="Duboule D."/>
            <person name="McGlinn E."/>
            <person name="Kini R.M."/>
            <person name="Richardson M.K."/>
        </authorList>
    </citation>
    <scope>NUCLEOTIDE SEQUENCE</scope>
    <source>
        <tissue evidence="2">Blood</tissue>
    </source>
</reference>
<evidence type="ECO:0000256" key="1">
    <source>
        <dbReference type="SAM" id="MobiDB-lite"/>
    </source>
</evidence>